<accession>A0A399E0R9</accession>
<dbReference type="InterPro" id="IPR024072">
    <property type="entry name" value="DHFR-like_dom_sf"/>
</dbReference>
<protein>
    <recommendedName>
        <fullName evidence="3">Riboflavin biosynthesis protein RibD</fullName>
    </recommendedName>
</protein>
<sequence>MDKVALFLAPKLVGEGRGALSGFAAGRMDEALGLETRRLEVLDGDIWLEARPVGS</sequence>
<name>A0A399E0R9_9DEIN</name>
<keyword evidence="2" id="KW-1185">Reference proteome</keyword>
<dbReference type="EMBL" id="QXDL01000342">
    <property type="protein sequence ID" value="RIH75841.1"/>
    <property type="molecule type" value="Genomic_DNA"/>
</dbReference>
<gene>
    <name evidence="1" type="ORF">Mterra_03938</name>
</gene>
<evidence type="ECO:0000313" key="2">
    <source>
        <dbReference type="Proteomes" id="UP000265715"/>
    </source>
</evidence>
<dbReference type="Proteomes" id="UP000265715">
    <property type="component" value="Unassembled WGS sequence"/>
</dbReference>
<comment type="caution">
    <text evidence="1">The sequence shown here is derived from an EMBL/GenBank/DDBJ whole genome shotgun (WGS) entry which is preliminary data.</text>
</comment>
<dbReference type="Gene3D" id="3.40.430.10">
    <property type="entry name" value="Dihydrofolate Reductase, subunit A"/>
    <property type="match status" value="1"/>
</dbReference>
<dbReference type="AlphaFoldDB" id="A0A399E0R9"/>
<evidence type="ECO:0000313" key="1">
    <source>
        <dbReference type="EMBL" id="RIH75841.1"/>
    </source>
</evidence>
<organism evidence="1 2">
    <name type="scientific">Calidithermus terrae</name>
    <dbReference type="NCBI Taxonomy" id="1408545"/>
    <lineage>
        <taxon>Bacteria</taxon>
        <taxon>Thermotogati</taxon>
        <taxon>Deinococcota</taxon>
        <taxon>Deinococci</taxon>
        <taxon>Thermales</taxon>
        <taxon>Thermaceae</taxon>
        <taxon>Calidithermus</taxon>
    </lineage>
</organism>
<reference evidence="1 2" key="1">
    <citation type="submission" date="2018-08" db="EMBL/GenBank/DDBJ databases">
        <title>Meiothermus terrae DSM 26712 genome sequencing project.</title>
        <authorList>
            <person name="Da Costa M.S."/>
            <person name="Albuquerque L."/>
            <person name="Raposo P."/>
            <person name="Froufe H.J.C."/>
            <person name="Barroso C.S."/>
            <person name="Egas C."/>
        </authorList>
    </citation>
    <scope>NUCLEOTIDE SEQUENCE [LARGE SCALE GENOMIC DNA]</scope>
    <source>
        <strain evidence="1 2">DSM 26712</strain>
    </source>
</reference>
<evidence type="ECO:0008006" key="3">
    <source>
        <dbReference type="Google" id="ProtNLM"/>
    </source>
</evidence>
<proteinExistence type="predicted"/>